<comment type="similarity">
    <text evidence="1">Belongs to the metallo-dependent hydrolases superfamily. TatD-type hydrolase family.</text>
</comment>
<dbReference type="CDD" id="cd01310">
    <property type="entry name" value="TatD_DNAse"/>
    <property type="match status" value="1"/>
</dbReference>
<evidence type="ECO:0000313" key="6">
    <source>
        <dbReference type="EMBL" id="OMJ76402.1"/>
    </source>
</evidence>
<dbReference type="AlphaFoldDB" id="A0A1R2BI04"/>
<evidence type="ECO:0000256" key="2">
    <source>
        <dbReference type="ARBA" id="ARBA00022722"/>
    </source>
</evidence>
<dbReference type="Gene3D" id="3.20.20.140">
    <property type="entry name" value="Metal-dependent hydrolases"/>
    <property type="match status" value="1"/>
</dbReference>
<evidence type="ECO:0008006" key="8">
    <source>
        <dbReference type="Google" id="ProtNLM"/>
    </source>
</evidence>
<feature type="binding site" evidence="5">
    <location>
        <position position="147"/>
    </location>
    <ligand>
        <name>a divalent metal cation</name>
        <dbReference type="ChEBI" id="CHEBI:60240"/>
        <label>2</label>
    </ligand>
</feature>
<gene>
    <name evidence="6" type="ORF">SteCoe_24234</name>
</gene>
<dbReference type="PANTHER" id="PTHR10060:SF15">
    <property type="entry name" value="DEOXYRIBONUCLEASE TATDN1"/>
    <property type="match status" value="1"/>
</dbReference>
<sequence length="297" mass="33760">MSSKLRLFDIAANLSDKTYQGIYNKKSCHVNDTIHVINRAKQYGVDKFLLAGGNLKQSRKALDVAKMAEGLYCTVGVHPCLATTIDSDDYFDKLHNLINESQGKCIAVGECGLDYDRFHFADKESQLKAFPPHFDLAEKTGLPMYLHSRNTNGDFVNIVRNNRNRFSSAIVHSFTGDINELRDLLSLDLYIGVNGCSLKTQENIEIVREIPIEKMMIETDCPYCEIRKSSPAYQYIHTHFQYKPKEKYNPDFLIRGRNEPCTIIQVLQAVAAIKNISEEMLAEVCYQNACNLFHLST</sequence>
<keyword evidence="3 5" id="KW-0479">Metal-binding</keyword>
<dbReference type="GO" id="GO:0008296">
    <property type="term" value="F:3'-5'-DNA exonuclease activity"/>
    <property type="evidence" value="ECO:0007669"/>
    <property type="project" value="TreeGrafter"/>
</dbReference>
<evidence type="ECO:0000256" key="4">
    <source>
        <dbReference type="ARBA" id="ARBA00022801"/>
    </source>
</evidence>
<dbReference type="InterPro" id="IPR032466">
    <property type="entry name" value="Metal_Hydrolase"/>
</dbReference>
<evidence type="ECO:0000256" key="5">
    <source>
        <dbReference type="PIRSR" id="PIRSR005902-1"/>
    </source>
</evidence>
<organism evidence="6 7">
    <name type="scientific">Stentor coeruleus</name>
    <dbReference type="NCBI Taxonomy" id="5963"/>
    <lineage>
        <taxon>Eukaryota</taxon>
        <taxon>Sar</taxon>
        <taxon>Alveolata</taxon>
        <taxon>Ciliophora</taxon>
        <taxon>Postciliodesmatophora</taxon>
        <taxon>Heterotrichea</taxon>
        <taxon>Heterotrichida</taxon>
        <taxon>Stentoridae</taxon>
        <taxon>Stentor</taxon>
    </lineage>
</organism>
<accession>A0A1R2BI04</accession>
<keyword evidence="7" id="KW-1185">Reference proteome</keyword>
<dbReference type="Proteomes" id="UP000187209">
    <property type="component" value="Unassembled WGS sequence"/>
</dbReference>
<dbReference type="InterPro" id="IPR001130">
    <property type="entry name" value="TatD-like"/>
</dbReference>
<dbReference type="PANTHER" id="PTHR10060">
    <property type="entry name" value="TATD FAMILY DEOXYRIBONUCLEASE"/>
    <property type="match status" value="1"/>
</dbReference>
<feature type="binding site" evidence="5">
    <location>
        <position position="29"/>
    </location>
    <ligand>
        <name>a divalent metal cation</name>
        <dbReference type="ChEBI" id="CHEBI:60240"/>
        <label>1</label>
    </ligand>
</feature>
<evidence type="ECO:0000256" key="1">
    <source>
        <dbReference type="ARBA" id="ARBA00009275"/>
    </source>
</evidence>
<dbReference type="GO" id="GO:0046872">
    <property type="term" value="F:metal ion binding"/>
    <property type="evidence" value="ECO:0007669"/>
    <property type="project" value="UniProtKB-KW"/>
</dbReference>
<dbReference type="Pfam" id="PF01026">
    <property type="entry name" value="TatD_DNase"/>
    <property type="match status" value="1"/>
</dbReference>
<name>A0A1R2BI04_9CILI</name>
<proteinExistence type="inferred from homology"/>
<feature type="binding site" evidence="5">
    <location>
        <position position="110"/>
    </location>
    <ligand>
        <name>a divalent metal cation</name>
        <dbReference type="ChEBI" id="CHEBI:60240"/>
        <label>1</label>
    </ligand>
</feature>
<feature type="binding site" evidence="5">
    <location>
        <position position="172"/>
    </location>
    <ligand>
        <name>a divalent metal cation</name>
        <dbReference type="ChEBI" id="CHEBI:60240"/>
        <label>2</label>
    </ligand>
</feature>
<feature type="binding site" evidence="5">
    <location>
        <position position="220"/>
    </location>
    <ligand>
        <name>a divalent metal cation</name>
        <dbReference type="ChEBI" id="CHEBI:60240"/>
        <label>1</label>
    </ligand>
</feature>
<keyword evidence="2" id="KW-0540">Nuclease</keyword>
<keyword evidence="4" id="KW-0378">Hydrolase</keyword>
<dbReference type="SUPFAM" id="SSF51556">
    <property type="entry name" value="Metallo-dependent hydrolases"/>
    <property type="match status" value="1"/>
</dbReference>
<dbReference type="OrthoDB" id="6079689at2759"/>
<evidence type="ECO:0000313" key="7">
    <source>
        <dbReference type="Proteomes" id="UP000187209"/>
    </source>
</evidence>
<dbReference type="PIRSF" id="PIRSF005902">
    <property type="entry name" value="DNase_TatD"/>
    <property type="match status" value="1"/>
</dbReference>
<reference evidence="6 7" key="1">
    <citation type="submission" date="2016-11" db="EMBL/GenBank/DDBJ databases">
        <title>The macronuclear genome of Stentor coeruleus: a giant cell with tiny introns.</title>
        <authorList>
            <person name="Slabodnick M."/>
            <person name="Ruby J.G."/>
            <person name="Reiff S.B."/>
            <person name="Swart E.C."/>
            <person name="Gosai S."/>
            <person name="Prabakaran S."/>
            <person name="Witkowska E."/>
            <person name="Larue G.E."/>
            <person name="Fisher S."/>
            <person name="Freeman R.M."/>
            <person name="Gunawardena J."/>
            <person name="Chu W."/>
            <person name="Stover N.A."/>
            <person name="Gregory B.D."/>
            <person name="Nowacki M."/>
            <person name="Derisi J."/>
            <person name="Roy S.W."/>
            <person name="Marshall W.F."/>
            <person name="Sood P."/>
        </authorList>
    </citation>
    <scope>NUCLEOTIDE SEQUENCE [LARGE SCALE GENOMIC DNA]</scope>
    <source>
        <strain evidence="6">WM001</strain>
    </source>
</reference>
<evidence type="ECO:0000256" key="3">
    <source>
        <dbReference type="ARBA" id="ARBA00022723"/>
    </source>
</evidence>
<protein>
    <recommendedName>
        <fullName evidence="8">TatD related DNase</fullName>
    </recommendedName>
</protein>
<dbReference type="GO" id="GO:0005829">
    <property type="term" value="C:cytosol"/>
    <property type="evidence" value="ECO:0007669"/>
    <property type="project" value="TreeGrafter"/>
</dbReference>
<dbReference type="InterPro" id="IPR050891">
    <property type="entry name" value="TatD-type_Hydrolase"/>
</dbReference>
<comment type="caution">
    <text evidence="6">The sequence shown here is derived from an EMBL/GenBank/DDBJ whole genome shotgun (WGS) entry which is preliminary data.</text>
</comment>
<dbReference type="EMBL" id="MPUH01000633">
    <property type="protein sequence ID" value="OMJ76402.1"/>
    <property type="molecule type" value="Genomic_DNA"/>
</dbReference>